<evidence type="ECO:0000256" key="1">
    <source>
        <dbReference type="ARBA" id="ARBA00022801"/>
    </source>
</evidence>
<gene>
    <name evidence="5" type="ORF">GCM10010124_35500</name>
</gene>
<keyword evidence="2" id="KW-0597">Phosphoprotein</keyword>
<evidence type="ECO:0000313" key="5">
    <source>
        <dbReference type="EMBL" id="GGK39787.1"/>
    </source>
</evidence>
<dbReference type="InterPro" id="IPR001932">
    <property type="entry name" value="PPM-type_phosphatase-like_dom"/>
</dbReference>
<dbReference type="EMBL" id="BMQC01000016">
    <property type="protein sequence ID" value="GGK39787.1"/>
    <property type="molecule type" value="Genomic_DNA"/>
</dbReference>
<dbReference type="Gene3D" id="3.60.40.10">
    <property type="entry name" value="PPM-type phosphatase domain"/>
    <property type="match status" value="1"/>
</dbReference>
<keyword evidence="1" id="KW-0378">Hydrolase</keyword>
<dbReference type="SUPFAM" id="SSF52172">
    <property type="entry name" value="CheY-like"/>
    <property type="match status" value="1"/>
</dbReference>
<protein>
    <recommendedName>
        <fullName evidence="4">Response regulatory domain-containing protein</fullName>
    </recommendedName>
</protein>
<dbReference type="InterPro" id="IPR001789">
    <property type="entry name" value="Sig_transdc_resp-reg_receiver"/>
</dbReference>
<dbReference type="InterPro" id="IPR036457">
    <property type="entry name" value="PPM-type-like_dom_sf"/>
</dbReference>
<name>A0A8J3BTG4_9ACTN</name>
<dbReference type="GO" id="GO:0016791">
    <property type="term" value="F:phosphatase activity"/>
    <property type="evidence" value="ECO:0007669"/>
    <property type="project" value="TreeGrafter"/>
</dbReference>
<accession>A0A8J3BTG4</accession>
<dbReference type="PROSITE" id="PS50110">
    <property type="entry name" value="RESPONSE_REGULATORY"/>
    <property type="match status" value="1"/>
</dbReference>
<dbReference type="Proteomes" id="UP000662200">
    <property type="component" value="Unassembled WGS sequence"/>
</dbReference>
<dbReference type="SMART" id="SM00448">
    <property type="entry name" value="REC"/>
    <property type="match status" value="1"/>
</dbReference>
<dbReference type="Pfam" id="PF07228">
    <property type="entry name" value="SpoIIE"/>
    <property type="match status" value="1"/>
</dbReference>
<dbReference type="PANTHER" id="PTHR43156">
    <property type="entry name" value="STAGE II SPORULATION PROTEIN E-RELATED"/>
    <property type="match status" value="1"/>
</dbReference>
<organism evidence="5 6">
    <name type="scientific">Pilimelia terevasa</name>
    <dbReference type="NCBI Taxonomy" id="53372"/>
    <lineage>
        <taxon>Bacteria</taxon>
        <taxon>Bacillati</taxon>
        <taxon>Actinomycetota</taxon>
        <taxon>Actinomycetes</taxon>
        <taxon>Micromonosporales</taxon>
        <taxon>Micromonosporaceae</taxon>
        <taxon>Pilimelia</taxon>
    </lineage>
</organism>
<feature type="domain" description="Response regulatory" evidence="4">
    <location>
        <begin position="10"/>
        <end position="127"/>
    </location>
</feature>
<dbReference type="GO" id="GO:0000160">
    <property type="term" value="P:phosphorelay signal transduction system"/>
    <property type="evidence" value="ECO:0007669"/>
    <property type="project" value="InterPro"/>
</dbReference>
<dbReference type="SUPFAM" id="SSF81606">
    <property type="entry name" value="PP2C-like"/>
    <property type="match status" value="1"/>
</dbReference>
<dbReference type="InterPro" id="IPR011006">
    <property type="entry name" value="CheY-like_superfamily"/>
</dbReference>
<evidence type="ECO:0000313" key="6">
    <source>
        <dbReference type="Proteomes" id="UP000662200"/>
    </source>
</evidence>
<dbReference type="RefSeq" id="WP_229789844.1">
    <property type="nucleotide sequence ID" value="NZ_BMQC01000016.1"/>
</dbReference>
<reference evidence="5" key="2">
    <citation type="submission" date="2020-09" db="EMBL/GenBank/DDBJ databases">
        <authorList>
            <person name="Sun Q."/>
            <person name="Ohkuma M."/>
        </authorList>
    </citation>
    <scope>NUCLEOTIDE SEQUENCE</scope>
    <source>
        <strain evidence="5">JCM 3091</strain>
    </source>
</reference>
<dbReference type="InterPro" id="IPR052016">
    <property type="entry name" value="Bact_Sigma-Reg"/>
</dbReference>
<comment type="caution">
    <text evidence="5">The sequence shown here is derived from an EMBL/GenBank/DDBJ whole genome shotgun (WGS) entry which is preliminary data.</text>
</comment>
<keyword evidence="6" id="KW-1185">Reference proteome</keyword>
<dbReference type="SMART" id="SM00331">
    <property type="entry name" value="PP2C_SIG"/>
    <property type="match status" value="1"/>
</dbReference>
<feature type="region of interest" description="Disordered" evidence="3">
    <location>
        <begin position="189"/>
        <end position="213"/>
    </location>
</feature>
<evidence type="ECO:0000256" key="3">
    <source>
        <dbReference type="SAM" id="MobiDB-lite"/>
    </source>
</evidence>
<reference evidence="5" key="1">
    <citation type="journal article" date="2014" name="Int. J. Syst. Evol. Microbiol.">
        <title>Complete genome sequence of Corynebacterium casei LMG S-19264T (=DSM 44701T), isolated from a smear-ripened cheese.</title>
        <authorList>
            <consortium name="US DOE Joint Genome Institute (JGI-PGF)"/>
            <person name="Walter F."/>
            <person name="Albersmeier A."/>
            <person name="Kalinowski J."/>
            <person name="Ruckert C."/>
        </authorList>
    </citation>
    <scope>NUCLEOTIDE SEQUENCE</scope>
    <source>
        <strain evidence="5">JCM 3091</strain>
    </source>
</reference>
<evidence type="ECO:0000256" key="2">
    <source>
        <dbReference type="PROSITE-ProRule" id="PRU00169"/>
    </source>
</evidence>
<dbReference type="PANTHER" id="PTHR43156:SF2">
    <property type="entry name" value="STAGE II SPORULATION PROTEIN E"/>
    <property type="match status" value="1"/>
</dbReference>
<sequence>MSDCDRAGGRILVVDDSPPKRYLLVNWLRRAGFAVTEAGTGGEALRIIRADVPEVVILDVRLPDMSGFAVCEAIKSDPSLAPTPVIHVSAHAVDVADRTQGLNRGADGYLVEPIDPGELVASVHSVLRYYRARRRAELLADRLGALARVTLDLTAAASVSELVTVAAEGAALIFGSPAAAVVESPDGARTAASVAGPGAPPQHPPVPPPRTTRPTGLTVATYPADVWPELGWPAGDTFTAASARLRADRSATHILVPTAAATPGSVLQQLTQTVAAAAEAQRSYDEEHRIAITLQRSLLPRSLPRPAGVDLAVRYLPADSDTEVGGDFYELAMVEDQLVAAIGDVAGHSLHAATVMGEVRHALRAYAVDGHPPGAVLDRLNRLLRLLLPAETATLCLLTYDPATGRVRLANAGHMPPLLLPADGPPRYVVQRGVLLGVDAPRPADAEFVLPPGAGLLLYTDGLVERRDAVIDEGFDRLAAVAARAEADPEAFCDRVLAEMCTTAVDDDVAVVVLRRH</sequence>
<dbReference type="AlphaFoldDB" id="A0A8J3BTG4"/>
<proteinExistence type="predicted"/>
<dbReference type="Gene3D" id="3.40.50.2300">
    <property type="match status" value="1"/>
</dbReference>
<dbReference type="Pfam" id="PF00072">
    <property type="entry name" value="Response_reg"/>
    <property type="match status" value="1"/>
</dbReference>
<evidence type="ECO:0000259" key="4">
    <source>
        <dbReference type="PROSITE" id="PS50110"/>
    </source>
</evidence>
<feature type="compositionally biased region" description="Pro residues" evidence="3">
    <location>
        <begin position="198"/>
        <end position="211"/>
    </location>
</feature>
<feature type="modified residue" description="4-aspartylphosphate" evidence="2">
    <location>
        <position position="59"/>
    </location>
</feature>